<evidence type="ECO:0000313" key="3">
    <source>
        <dbReference type="EMBL" id="MDQ0287900.1"/>
    </source>
</evidence>
<dbReference type="Gene3D" id="3.60.110.10">
    <property type="entry name" value="Carbon-nitrogen hydrolase"/>
    <property type="match status" value="1"/>
</dbReference>
<proteinExistence type="predicted"/>
<dbReference type="AlphaFoldDB" id="A0AAE3VCF0"/>
<keyword evidence="4" id="KW-1185">Reference proteome</keyword>
<evidence type="ECO:0000256" key="1">
    <source>
        <dbReference type="ARBA" id="ARBA00022801"/>
    </source>
</evidence>
<dbReference type="PANTHER" id="PTHR43674:SF2">
    <property type="entry name" value="BETA-UREIDOPROPIONASE"/>
    <property type="match status" value="1"/>
</dbReference>
<dbReference type="Proteomes" id="UP001238163">
    <property type="component" value="Unassembled WGS sequence"/>
</dbReference>
<evidence type="ECO:0000313" key="4">
    <source>
        <dbReference type="Proteomes" id="UP001238163"/>
    </source>
</evidence>
<feature type="domain" description="CN hydrolase" evidence="2">
    <location>
        <begin position="9"/>
        <end position="240"/>
    </location>
</feature>
<dbReference type="PANTHER" id="PTHR43674">
    <property type="entry name" value="NITRILASE C965.09-RELATED"/>
    <property type="match status" value="1"/>
</dbReference>
<keyword evidence="1" id="KW-0378">Hydrolase</keyword>
<dbReference type="InterPro" id="IPR050345">
    <property type="entry name" value="Aliph_Amidase/BUP"/>
</dbReference>
<dbReference type="RefSeq" id="WP_307259059.1">
    <property type="nucleotide sequence ID" value="NZ_JAUSVL010000001.1"/>
</dbReference>
<gene>
    <name evidence="3" type="ORF">J3R75_000007</name>
</gene>
<dbReference type="InterPro" id="IPR036526">
    <property type="entry name" value="C-N_Hydrolase_sf"/>
</dbReference>
<organism evidence="3 4">
    <name type="scientific">Oligosphaera ethanolica</name>
    <dbReference type="NCBI Taxonomy" id="760260"/>
    <lineage>
        <taxon>Bacteria</taxon>
        <taxon>Pseudomonadati</taxon>
        <taxon>Lentisphaerota</taxon>
        <taxon>Oligosphaeria</taxon>
        <taxon>Oligosphaerales</taxon>
        <taxon>Oligosphaeraceae</taxon>
        <taxon>Oligosphaera</taxon>
    </lineage>
</organism>
<reference evidence="3" key="1">
    <citation type="submission" date="2023-07" db="EMBL/GenBank/DDBJ databases">
        <title>Genomic Encyclopedia of Type Strains, Phase IV (KMG-IV): sequencing the most valuable type-strain genomes for metagenomic binning, comparative biology and taxonomic classification.</title>
        <authorList>
            <person name="Goeker M."/>
        </authorList>
    </citation>
    <scope>NUCLEOTIDE SEQUENCE</scope>
    <source>
        <strain evidence="3">DSM 24202</strain>
    </source>
</reference>
<sequence>MARRCMIATLGPAAQHLDATLSYQQGVERMIAFWKRQIDPVLPTQPDLIVIPEASDRYSNLTADKRREYYRVRKEQVRDFWCETARENHCYIAYSAARELPDGSWRNSTQIIDRQGQIAGIYNKNHLVVEEYTGFGILNGKDAPVITTDFGSVGCAICFDLNFEPIRKQYMASRPDLILFSSMYHGGLMQATWAYSCQAHFVGAICNNECAIINPIGQKIAASTNYFPFTSALVNLDCRVVHLDYNWEKLRALKRKYRRDVIINDPGQLGCVLVSSEHDALSVMDMIREFAIETWDDYYARALTHQNEHREP</sequence>
<dbReference type="EMBL" id="JAUSVL010000001">
    <property type="protein sequence ID" value="MDQ0287900.1"/>
    <property type="molecule type" value="Genomic_DNA"/>
</dbReference>
<evidence type="ECO:0000259" key="2">
    <source>
        <dbReference type="PROSITE" id="PS50263"/>
    </source>
</evidence>
<dbReference type="CDD" id="cd07197">
    <property type="entry name" value="nitrilase"/>
    <property type="match status" value="1"/>
</dbReference>
<dbReference type="InterPro" id="IPR003010">
    <property type="entry name" value="C-N_Hydrolase"/>
</dbReference>
<comment type="caution">
    <text evidence="3">The sequence shown here is derived from an EMBL/GenBank/DDBJ whole genome shotgun (WGS) entry which is preliminary data.</text>
</comment>
<name>A0AAE3VCF0_9BACT</name>
<dbReference type="SUPFAM" id="SSF56317">
    <property type="entry name" value="Carbon-nitrogen hydrolase"/>
    <property type="match status" value="1"/>
</dbReference>
<protein>
    <recommendedName>
        <fullName evidence="2">CN hydrolase domain-containing protein</fullName>
    </recommendedName>
</protein>
<accession>A0AAE3VCF0</accession>
<dbReference type="Pfam" id="PF00795">
    <property type="entry name" value="CN_hydrolase"/>
    <property type="match status" value="1"/>
</dbReference>
<dbReference type="PROSITE" id="PS50263">
    <property type="entry name" value="CN_HYDROLASE"/>
    <property type="match status" value="1"/>
</dbReference>
<dbReference type="GO" id="GO:0016811">
    <property type="term" value="F:hydrolase activity, acting on carbon-nitrogen (but not peptide) bonds, in linear amides"/>
    <property type="evidence" value="ECO:0007669"/>
    <property type="project" value="TreeGrafter"/>
</dbReference>